<feature type="domain" description="F-box" evidence="1">
    <location>
        <begin position="1"/>
        <end position="46"/>
    </location>
</feature>
<reference evidence="2" key="2">
    <citation type="submission" date="2022-01" db="EMBL/GenBank/DDBJ databases">
        <authorList>
            <person name="Yamashiro T."/>
            <person name="Shiraishi A."/>
            <person name="Satake H."/>
            <person name="Nakayama K."/>
        </authorList>
    </citation>
    <scope>NUCLEOTIDE SEQUENCE</scope>
</reference>
<dbReference type="NCBIfam" id="TIGR01640">
    <property type="entry name" value="F_box_assoc_1"/>
    <property type="match status" value="1"/>
</dbReference>
<sequence>MSDNYIPLDIQTHIMKKLPVNSLIRFRCVSKQWKSLIDSSKFIKSYQNTMNHLLVRYSLKYLYTTEFFSFTDEYRFVSIIDNNATIPQHKSPITVPMPVNIRLQYSEVLHLPGNILGSSHGLICFYGFLFGNFNENAELIVLWNPSIRKSVGIVIPNKLPGLSLLEYVSELRMSCIGFGVCPETNDPKIVKINTIDGTPYGYWEVQVYTLSSKVWKKVSVKPPCKKRDYQQCEGVSVKGFIYWLMYGEIDSGVKSNLIASFDLTNEEFGQVYLPDGLLRSPRLRLSKRNECLTVLDYEADNNRVLQVCNVWMMKDDDVTKSFTKMFSIKLSGRLFKEVLEFGKNGDAIIETIEDDGHSVLQVYDPSLGHISGDMGMDGSYFSFSVRSYMETLLLLDE</sequence>
<dbReference type="Pfam" id="PF07734">
    <property type="entry name" value="FBA_1"/>
    <property type="match status" value="1"/>
</dbReference>
<dbReference type="Proteomes" id="UP001151760">
    <property type="component" value="Unassembled WGS sequence"/>
</dbReference>
<proteinExistence type="predicted"/>
<organism evidence="2 3">
    <name type="scientific">Tanacetum coccineum</name>
    <dbReference type="NCBI Taxonomy" id="301880"/>
    <lineage>
        <taxon>Eukaryota</taxon>
        <taxon>Viridiplantae</taxon>
        <taxon>Streptophyta</taxon>
        <taxon>Embryophyta</taxon>
        <taxon>Tracheophyta</taxon>
        <taxon>Spermatophyta</taxon>
        <taxon>Magnoliopsida</taxon>
        <taxon>eudicotyledons</taxon>
        <taxon>Gunneridae</taxon>
        <taxon>Pentapetalae</taxon>
        <taxon>asterids</taxon>
        <taxon>campanulids</taxon>
        <taxon>Asterales</taxon>
        <taxon>Asteraceae</taxon>
        <taxon>Asteroideae</taxon>
        <taxon>Anthemideae</taxon>
        <taxon>Anthemidinae</taxon>
        <taxon>Tanacetum</taxon>
    </lineage>
</organism>
<dbReference type="PROSITE" id="PS50181">
    <property type="entry name" value="FBOX"/>
    <property type="match status" value="1"/>
</dbReference>
<keyword evidence="3" id="KW-1185">Reference proteome</keyword>
<dbReference type="CDD" id="cd22157">
    <property type="entry name" value="F-box_AtFBW1-like"/>
    <property type="match status" value="1"/>
</dbReference>
<evidence type="ECO:0000313" key="2">
    <source>
        <dbReference type="EMBL" id="GJT47893.1"/>
    </source>
</evidence>
<dbReference type="SUPFAM" id="SSF81383">
    <property type="entry name" value="F-box domain"/>
    <property type="match status" value="1"/>
</dbReference>
<dbReference type="InterPro" id="IPR036047">
    <property type="entry name" value="F-box-like_dom_sf"/>
</dbReference>
<dbReference type="Pfam" id="PF00646">
    <property type="entry name" value="F-box"/>
    <property type="match status" value="1"/>
</dbReference>
<reference evidence="2" key="1">
    <citation type="journal article" date="2022" name="Int. J. Mol. Sci.">
        <title>Draft Genome of Tanacetum Coccineum: Genomic Comparison of Closely Related Tanacetum-Family Plants.</title>
        <authorList>
            <person name="Yamashiro T."/>
            <person name="Shiraishi A."/>
            <person name="Nakayama K."/>
            <person name="Satake H."/>
        </authorList>
    </citation>
    <scope>NUCLEOTIDE SEQUENCE</scope>
</reference>
<dbReference type="InterPro" id="IPR001810">
    <property type="entry name" value="F-box_dom"/>
</dbReference>
<name>A0ABQ5EAK5_9ASTR</name>
<evidence type="ECO:0000259" key="1">
    <source>
        <dbReference type="PROSITE" id="PS50181"/>
    </source>
</evidence>
<protein>
    <submittedName>
        <fullName evidence="2">F-box domain-containing protein</fullName>
    </submittedName>
</protein>
<dbReference type="InterPro" id="IPR017451">
    <property type="entry name" value="F-box-assoc_interact_dom"/>
</dbReference>
<dbReference type="InterPro" id="IPR006527">
    <property type="entry name" value="F-box-assoc_dom_typ1"/>
</dbReference>
<dbReference type="EMBL" id="BQNB010016107">
    <property type="protein sequence ID" value="GJT47893.1"/>
    <property type="molecule type" value="Genomic_DNA"/>
</dbReference>
<gene>
    <name evidence="2" type="ORF">Tco_0974050</name>
</gene>
<accession>A0ABQ5EAK5</accession>
<dbReference type="PANTHER" id="PTHR31672:SF10">
    <property type="entry name" value="F-BOX DOMAIN-CONTAINING PROTEIN"/>
    <property type="match status" value="1"/>
</dbReference>
<dbReference type="PANTHER" id="PTHR31672">
    <property type="entry name" value="BNACNNG10540D PROTEIN"/>
    <property type="match status" value="1"/>
</dbReference>
<evidence type="ECO:0000313" key="3">
    <source>
        <dbReference type="Proteomes" id="UP001151760"/>
    </source>
</evidence>
<dbReference type="Gene3D" id="1.20.1280.50">
    <property type="match status" value="1"/>
</dbReference>
<dbReference type="SMART" id="SM00256">
    <property type="entry name" value="FBOX"/>
    <property type="match status" value="1"/>
</dbReference>
<comment type="caution">
    <text evidence="2">The sequence shown here is derived from an EMBL/GenBank/DDBJ whole genome shotgun (WGS) entry which is preliminary data.</text>
</comment>
<dbReference type="InterPro" id="IPR050796">
    <property type="entry name" value="SCF_F-box_component"/>
</dbReference>